<protein>
    <recommendedName>
        <fullName evidence="1">Methyltransferase type 11 domain-containing protein</fullName>
    </recommendedName>
</protein>
<reference evidence="2" key="1">
    <citation type="journal article" date="2014" name="Front. Microbiol.">
        <title>High frequency of phylogenetically diverse reductive dehalogenase-homologous genes in deep subseafloor sedimentary metagenomes.</title>
        <authorList>
            <person name="Kawai M."/>
            <person name="Futagami T."/>
            <person name="Toyoda A."/>
            <person name="Takaki Y."/>
            <person name="Nishi S."/>
            <person name="Hori S."/>
            <person name="Arai W."/>
            <person name="Tsubouchi T."/>
            <person name="Morono Y."/>
            <person name="Uchiyama I."/>
            <person name="Ito T."/>
            <person name="Fujiyama A."/>
            <person name="Inagaki F."/>
            <person name="Takami H."/>
        </authorList>
    </citation>
    <scope>NUCLEOTIDE SEQUENCE</scope>
    <source>
        <strain evidence="2">Expedition CK06-06</strain>
    </source>
</reference>
<dbReference type="PANTHER" id="PTHR43591:SF24">
    <property type="entry name" value="2-METHOXY-6-POLYPRENYL-1,4-BENZOQUINOL METHYLASE, MITOCHONDRIAL"/>
    <property type="match status" value="1"/>
</dbReference>
<organism evidence="2">
    <name type="scientific">marine sediment metagenome</name>
    <dbReference type="NCBI Taxonomy" id="412755"/>
    <lineage>
        <taxon>unclassified sequences</taxon>
        <taxon>metagenomes</taxon>
        <taxon>ecological metagenomes</taxon>
    </lineage>
</organism>
<gene>
    <name evidence="2" type="ORF">S06H3_08505</name>
</gene>
<feature type="non-terminal residue" evidence="2">
    <location>
        <position position="172"/>
    </location>
</feature>
<dbReference type="CDD" id="cd02440">
    <property type="entry name" value="AdoMet_MTases"/>
    <property type="match status" value="1"/>
</dbReference>
<name>X1MS19_9ZZZZ</name>
<dbReference type="EMBL" id="BARV01003599">
    <property type="protein sequence ID" value="GAI09194.1"/>
    <property type="molecule type" value="Genomic_DNA"/>
</dbReference>
<dbReference type="AlphaFoldDB" id="X1MS19"/>
<dbReference type="PANTHER" id="PTHR43591">
    <property type="entry name" value="METHYLTRANSFERASE"/>
    <property type="match status" value="1"/>
</dbReference>
<comment type="caution">
    <text evidence="2">The sequence shown here is derived from an EMBL/GenBank/DDBJ whole genome shotgun (WGS) entry which is preliminary data.</text>
</comment>
<dbReference type="Gene3D" id="3.40.50.150">
    <property type="entry name" value="Vaccinia Virus protein VP39"/>
    <property type="match status" value="1"/>
</dbReference>
<evidence type="ECO:0000259" key="1">
    <source>
        <dbReference type="Pfam" id="PF08241"/>
    </source>
</evidence>
<dbReference type="InterPro" id="IPR013216">
    <property type="entry name" value="Methyltransf_11"/>
</dbReference>
<sequence>MRNLQSVDLTELALDYDAKRRMESQDFEKLLGYMLHYGKVEGDALEIGCGPGYYLAPLAQRLPKTGFYGVDITDAMLASAKDKMHQQALTNCSVAKGDAHYLPFVDHAFNFVLMSQVLHYFENLPMVIAEVYRVTKAEARVLVVTSSHLQLKGQLDIALFPGLAKRDTARIP</sequence>
<proteinExistence type="predicted"/>
<dbReference type="SUPFAM" id="SSF53335">
    <property type="entry name" value="S-adenosyl-L-methionine-dependent methyltransferases"/>
    <property type="match status" value="1"/>
</dbReference>
<dbReference type="Pfam" id="PF08241">
    <property type="entry name" value="Methyltransf_11"/>
    <property type="match status" value="1"/>
</dbReference>
<dbReference type="GO" id="GO:0008757">
    <property type="term" value="F:S-adenosylmethionine-dependent methyltransferase activity"/>
    <property type="evidence" value="ECO:0007669"/>
    <property type="project" value="InterPro"/>
</dbReference>
<accession>X1MS19</accession>
<feature type="domain" description="Methyltransferase type 11" evidence="1">
    <location>
        <begin position="45"/>
        <end position="142"/>
    </location>
</feature>
<evidence type="ECO:0000313" key="2">
    <source>
        <dbReference type="EMBL" id="GAI09194.1"/>
    </source>
</evidence>
<dbReference type="InterPro" id="IPR029063">
    <property type="entry name" value="SAM-dependent_MTases_sf"/>
</dbReference>